<organism evidence="6 7">
    <name type="scientific">Sclerotinia nivalis</name>
    <dbReference type="NCBI Taxonomy" id="352851"/>
    <lineage>
        <taxon>Eukaryota</taxon>
        <taxon>Fungi</taxon>
        <taxon>Dikarya</taxon>
        <taxon>Ascomycota</taxon>
        <taxon>Pezizomycotina</taxon>
        <taxon>Leotiomycetes</taxon>
        <taxon>Helotiales</taxon>
        <taxon>Sclerotiniaceae</taxon>
        <taxon>Sclerotinia</taxon>
    </lineage>
</organism>
<protein>
    <recommendedName>
        <fullName evidence="5">MYND-type domain-containing protein</fullName>
    </recommendedName>
</protein>
<keyword evidence="3" id="KW-0862">Zinc</keyword>
<evidence type="ECO:0000256" key="1">
    <source>
        <dbReference type="ARBA" id="ARBA00022723"/>
    </source>
</evidence>
<dbReference type="Proteomes" id="UP001152300">
    <property type="component" value="Unassembled WGS sequence"/>
</dbReference>
<evidence type="ECO:0000256" key="4">
    <source>
        <dbReference type="PROSITE-ProRule" id="PRU00134"/>
    </source>
</evidence>
<proteinExistence type="predicted"/>
<sequence length="915" mass="103564">MSSLTKKSKMEIEERVAHIVWAAHILSYLTKTRNNVELQQNSCDDDEEELDCNELDAATERTSILQCSSTSIRSKFLDCLAQLLSPSKDERSVVATSLREREDFVEIDVARNDCFGLTAGSLSNEHGYGFEAVEEEYYNSLRAYISTGVESDTTALSEFECFAIAYTSPRVDYWVKELRDILSSASLSQNEKGQSSSQGQVEEKIWANFTRLLSQYHTRTIILKHRIVQRAYECVMNLEIHNFLHVVFEPAVGSKLWRALKFLTRPLIDIRILRDIATHHPQFQDIRISPVFPSAKTSIGLQYQIPVSTAWTKLTNDSPPAAILRKLDRYNDEFKEDCAKSYNLHAEIQLVMHYENSRDLVPTFEYFGCSKKTCLICEGFLQSLPVPICTRGRHGICDSSWGVLLSTSVGVDTALKGLETILISRINAFLEDPSEIHKSLFVSNVEQSTLASELSESTRESLKQREELIEGLKKSQMNQREENAILGGKRLYTQPGKKENLESHDSCVMCNKRPARVCGRCHGCYYCSKACQKSDWSSHKLLCKKFSVQGDRPSEQHRRAILFPDNSANPQMIWIRCERKYLSDDGYGEESYEELHVHPHLGQDRPFPGVLRIEHNPVRDRNLGSGMVFCHPRKEGYSIALHHRETFLLDGSAINRSILSSVGASGTVGHSWKGPMIAIRETASEMHEDITLGDFRHIIDWLISYGTTQSPESVDCSENDISTAVRGVKICCYGETKLHGSKPYISVDVPKGHMAHPGMKYREGSISTISELLGLPIRLWKCKDIDFWRDPPAWNESLSASSNQSVAFMMMGTNPKDAEIDICCMNPVNSPWGWAPLYWSSDLGNVLATREDGKDLAVDDVKMMCEFARRKLQPLFEDSLGGGFVSRTKQEVLDFITWENMVKFSNEMAEESEDS</sequence>
<dbReference type="EMBL" id="JAPEIS010000014">
    <property type="protein sequence ID" value="KAJ8060028.1"/>
    <property type="molecule type" value="Genomic_DNA"/>
</dbReference>
<evidence type="ECO:0000313" key="7">
    <source>
        <dbReference type="Proteomes" id="UP001152300"/>
    </source>
</evidence>
<name>A0A9X0AFN7_9HELO</name>
<evidence type="ECO:0000259" key="5">
    <source>
        <dbReference type="PROSITE" id="PS50865"/>
    </source>
</evidence>
<dbReference type="Pfam" id="PF01753">
    <property type="entry name" value="zf-MYND"/>
    <property type="match status" value="1"/>
</dbReference>
<dbReference type="SUPFAM" id="SSF144232">
    <property type="entry name" value="HIT/MYND zinc finger-like"/>
    <property type="match status" value="1"/>
</dbReference>
<keyword evidence="1" id="KW-0479">Metal-binding</keyword>
<evidence type="ECO:0000256" key="3">
    <source>
        <dbReference type="ARBA" id="ARBA00022833"/>
    </source>
</evidence>
<feature type="domain" description="MYND-type" evidence="5">
    <location>
        <begin position="507"/>
        <end position="543"/>
    </location>
</feature>
<keyword evidence="2 4" id="KW-0863">Zinc-finger</keyword>
<dbReference type="AlphaFoldDB" id="A0A9X0AFN7"/>
<keyword evidence="7" id="KW-1185">Reference proteome</keyword>
<dbReference type="InterPro" id="IPR027796">
    <property type="entry name" value="OTT_1508_deam-like"/>
</dbReference>
<dbReference type="OrthoDB" id="437457at2759"/>
<dbReference type="InterPro" id="IPR002893">
    <property type="entry name" value="Znf_MYND"/>
</dbReference>
<evidence type="ECO:0000256" key="2">
    <source>
        <dbReference type="ARBA" id="ARBA00022771"/>
    </source>
</evidence>
<reference evidence="6" key="1">
    <citation type="submission" date="2022-11" db="EMBL/GenBank/DDBJ databases">
        <title>Genome Resource of Sclerotinia nivalis Strain SnTB1, a Plant Pathogen Isolated from American Ginseng.</title>
        <authorList>
            <person name="Fan S."/>
        </authorList>
    </citation>
    <scope>NUCLEOTIDE SEQUENCE</scope>
    <source>
        <strain evidence="6">SnTB1</strain>
    </source>
</reference>
<accession>A0A9X0AFN7</accession>
<gene>
    <name evidence="6" type="ORF">OCU04_011639</name>
</gene>
<comment type="caution">
    <text evidence="6">The sequence shown here is derived from an EMBL/GenBank/DDBJ whole genome shotgun (WGS) entry which is preliminary data.</text>
</comment>
<dbReference type="Gene3D" id="6.10.140.2220">
    <property type="match status" value="1"/>
</dbReference>
<dbReference type="GO" id="GO:0008270">
    <property type="term" value="F:zinc ion binding"/>
    <property type="evidence" value="ECO:0007669"/>
    <property type="project" value="UniProtKB-KW"/>
</dbReference>
<dbReference type="Pfam" id="PF14441">
    <property type="entry name" value="OTT_1508_deam"/>
    <property type="match status" value="1"/>
</dbReference>
<evidence type="ECO:0000313" key="6">
    <source>
        <dbReference type="EMBL" id="KAJ8060028.1"/>
    </source>
</evidence>
<dbReference type="PROSITE" id="PS50865">
    <property type="entry name" value="ZF_MYND_2"/>
    <property type="match status" value="1"/>
</dbReference>